<accession>A0A2W4XH17</accession>
<organism evidence="1 2">
    <name type="scientific">Phormidesmis priestleyi</name>
    <dbReference type="NCBI Taxonomy" id="268141"/>
    <lineage>
        <taxon>Bacteria</taxon>
        <taxon>Bacillati</taxon>
        <taxon>Cyanobacteriota</taxon>
        <taxon>Cyanophyceae</taxon>
        <taxon>Leptolyngbyales</taxon>
        <taxon>Leptolyngbyaceae</taxon>
        <taxon>Phormidesmis</taxon>
    </lineage>
</organism>
<evidence type="ECO:0008006" key="3">
    <source>
        <dbReference type="Google" id="ProtNLM"/>
    </source>
</evidence>
<sequence length="158" mass="18052">MVYIPKDAKWYVAELVMECRIDGESRNVVHINIVLVRADSPKDAFEKAEQLCREGEYSSLNLTNQKIIWSYHGLRDLNVIHDELEHGAELMFEEKTDVSEDAIQNMITAKSQLNIFRPHEWEDSSKPGYGPKEIMEKVLRVVGDSPAQPNIGADEIQP</sequence>
<evidence type="ECO:0000313" key="2">
    <source>
        <dbReference type="Proteomes" id="UP000249794"/>
    </source>
</evidence>
<protein>
    <recommendedName>
        <fullName evidence="3">DUF4288 domain-containing protein</fullName>
    </recommendedName>
</protein>
<proteinExistence type="predicted"/>
<gene>
    <name evidence="1" type="ORF">DCF15_08435</name>
</gene>
<dbReference type="InterPro" id="IPR025630">
    <property type="entry name" value="DUF4288"/>
</dbReference>
<comment type="caution">
    <text evidence="1">The sequence shown here is derived from an EMBL/GenBank/DDBJ whole genome shotgun (WGS) entry which is preliminary data.</text>
</comment>
<reference evidence="2" key="1">
    <citation type="submission" date="2018-04" db="EMBL/GenBank/DDBJ databases">
        <authorList>
            <person name="Cornet L."/>
        </authorList>
    </citation>
    <scope>NUCLEOTIDE SEQUENCE [LARGE SCALE GENOMIC DNA]</scope>
</reference>
<name>A0A2W4XH17_9CYAN</name>
<reference evidence="1 2" key="2">
    <citation type="submission" date="2018-06" db="EMBL/GenBank/DDBJ databases">
        <title>Metagenomic assembly of (sub)arctic Cyanobacteria and their associated microbiome from non-axenic cultures.</title>
        <authorList>
            <person name="Baurain D."/>
        </authorList>
    </citation>
    <scope>NUCLEOTIDE SEQUENCE [LARGE SCALE GENOMIC DNA]</scope>
    <source>
        <strain evidence="1">ULC027bin1</strain>
    </source>
</reference>
<dbReference type="EMBL" id="QBMP01000068">
    <property type="protein sequence ID" value="PZO56536.1"/>
    <property type="molecule type" value="Genomic_DNA"/>
</dbReference>
<dbReference type="Proteomes" id="UP000249794">
    <property type="component" value="Unassembled WGS sequence"/>
</dbReference>
<dbReference type="Pfam" id="PF14119">
    <property type="entry name" value="DUF4288"/>
    <property type="match status" value="1"/>
</dbReference>
<evidence type="ECO:0000313" key="1">
    <source>
        <dbReference type="EMBL" id="PZO56536.1"/>
    </source>
</evidence>
<dbReference type="AlphaFoldDB" id="A0A2W4XH17"/>